<gene>
    <name evidence="2" type="ORF">G9444_0046</name>
</gene>
<dbReference type="EMBL" id="CP050124">
    <property type="protein sequence ID" value="QIP37290.1"/>
    <property type="molecule type" value="Genomic_DNA"/>
</dbReference>
<evidence type="ECO:0000313" key="2">
    <source>
        <dbReference type="EMBL" id="QIP37290.1"/>
    </source>
</evidence>
<evidence type="ECO:0000313" key="3">
    <source>
        <dbReference type="Proteomes" id="UP000502345"/>
    </source>
</evidence>
<dbReference type="AlphaFoldDB" id="A0A6G9CKE7"/>
<name>A0A6G9CKE7_RHOER</name>
<evidence type="ECO:0008006" key="4">
    <source>
        <dbReference type="Google" id="ProtNLM"/>
    </source>
</evidence>
<accession>A0A6G9CKE7</accession>
<evidence type="ECO:0000256" key="1">
    <source>
        <dbReference type="SAM" id="MobiDB-lite"/>
    </source>
</evidence>
<proteinExistence type="predicted"/>
<organism evidence="2 3">
    <name type="scientific">Rhodococcus erythropolis</name>
    <name type="common">Arthrobacter picolinophilus</name>
    <dbReference type="NCBI Taxonomy" id="1833"/>
    <lineage>
        <taxon>Bacteria</taxon>
        <taxon>Bacillati</taxon>
        <taxon>Actinomycetota</taxon>
        <taxon>Actinomycetes</taxon>
        <taxon>Mycobacteriales</taxon>
        <taxon>Nocardiaceae</taxon>
        <taxon>Rhodococcus</taxon>
        <taxon>Rhodococcus erythropolis group</taxon>
    </lineage>
</organism>
<sequence length="244" mass="27098">MSKTPTIADHLADRFDSKRIVVWHDPDGGYAAALDALALSDVTVLRIADDEFAVKHRVLREEPTAKFLIYRSGSVPEGVGNWLLDIELAYGPVFTADRDALMRVDLELTAPGSDELIARYQSFFNDAKLVARLKSLPLRGSDLTVAQAQMCAVLLNQKEHSFSELTRTLLMQHADGDTTGFDALSAHGPRGLLLGRSLRLLRVHLADADDGWVRAMDVSARRRRVRSRRVEEGTKPGARLPRFP</sequence>
<dbReference type="Proteomes" id="UP000502345">
    <property type="component" value="Chromosome"/>
</dbReference>
<protein>
    <recommendedName>
        <fullName evidence="4">BREX-1 system phosphatase PglZ type A</fullName>
    </recommendedName>
</protein>
<reference evidence="2 3" key="1">
    <citation type="submission" date="2020-03" db="EMBL/GenBank/DDBJ databases">
        <title>Screen low temperature-resistant strains for efficient degradation of petroleum hydrocarbons under the low temperature.</title>
        <authorList>
            <person name="Wang Y."/>
            <person name="Chen J."/>
        </authorList>
    </citation>
    <scope>NUCLEOTIDE SEQUENCE [LARGE SCALE GENOMIC DNA]</scope>
    <source>
        <strain evidence="2 3">KB1</strain>
    </source>
</reference>
<feature type="region of interest" description="Disordered" evidence="1">
    <location>
        <begin position="224"/>
        <end position="244"/>
    </location>
</feature>